<evidence type="ECO:0000256" key="1">
    <source>
        <dbReference type="SAM" id="MobiDB-lite"/>
    </source>
</evidence>
<accession>A0ABS0C6M7</accession>
<feature type="compositionally biased region" description="Polar residues" evidence="1">
    <location>
        <begin position="253"/>
        <end position="269"/>
    </location>
</feature>
<dbReference type="SUPFAM" id="SSF81901">
    <property type="entry name" value="HCP-like"/>
    <property type="match status" value="1"/>
</dbReference>
<evidence type="ECO:0008006" key="4">
    <source>
        <dbReference type="Google" id="ProtNLM"/>
    </source>
</evidence>
<name>A0ABS0C6M7_9NOCA</name>
<evidence type="ECO:0000313" key="3">
    <source>
        <dbReference type="Proteomes" id="UP000807309"/>
    </source>
</evidence>
<feature type="compositionally biased region" description="Polar residues" evidence="1">
    <location>
        <begin position="492"/>
        <end position="505"/>
    </location>
</feature>
<gene>
    <name evidence="2" type="ORF">IU470_13055</name>
</gene>
<keyword evidence="3" id="KW-1185">Reference proteome</keyword>
<comment type="caution">
    <text evidence="2">The sequence shown here is derived from an EMBL/GenBank/DDBJ whole genome shotgun (WGS) entry which is preliminary data.</text>
</comment>
<feature type="compositionally biased region" description="Pro residues" evidence="1">
    <location>
        <begin position="442"/>
        <end position="456"/>
    </location>
</feature>
<evidence type="ECO:0000313" key="2">
    <source>
        <dbReference type="EMBL" id="MBF6226024.1"/>
    </source>
</evidence>
<dbReference type="Proteomes" id="UP000807309">
    <property type="component" value="Unassembled WGS sequence"/>
</dbReference>
<protein>
    <recommendedName>
        <fullName evidence="4">Tetratricopeptide repeat protein</fullName>
    </recommendedName>
</protein>
<feature type="compositionally biased region" description="Polar residues" evidence="1">
    <location>
        <begin position="469"/>
        <end position="483"/>
    </location>
</feature>
<dbReference type="RefSeq" id="WP_195033183.1">
    <property type="nucleotide sequence ID" value="NZ_JADLRE010000008.1"/>
</dbReference>
<organism evidence="2 3">
    <name type="scientific">Nocardia abscessus</name>
    <dbReference type="NCBI Taxonomy" id="120957"/>
    <lineage>
        <taxon>Bacteria</taxon>
        <taxon>Bacillati</taxon>
        <taxon>Actinomycetota</taxon>
        <taxon>Actinomycetes</taxon>
        <taxon>Mycobacteriales</taxon>
        <taxon>Nocardiaceae</taxon>
        <taxon>Nocardia</taxon>
    </lineage>
</organism>
<dbReference type="Gene3D" id="1.25.40.10">
    <property type="entry name" value="Tetratricopeptide repeat domain"/>
    <property type="match status" value="1"/>
</dbReference>
<proteinExistence type="predicted"/>
<dbReference type="InterPro" id="IPR011990">
    <property type="entry name" value="TPR-like_helical_dom_sf"/>
</dbReference>
<feature type="compositionally biased region" description="Low complexity" evidence="1">
    <location>
        <begin position="540"/>
        <end position="555"/>
    </location>
</feature>
<reference evidence="2 3" key="1">
    <citation type="submission" date="2020-10" db="EMBL/GenBank/DDBJ databases">
        <title>Identification of Nocardia species via Next-generation sequencing and recognition of intraspecies genetic diversity.</title>
        <authorList>
            <person name="Li P."/>
            <person name="Li P."/>
            <person name="Lu B."/>
        </authorList>
    </citation>
    <scope>NUCLEOTIDE SEQUENCE [LARGE SCALE GENOMIC DNA]</scope>
    <source>
        <strain evidence="2 3">N-11</strain>
    </source>
</reference>
<feature type="compositionally biased region" description="Low complexity" evidence="1">
    <location>
        <begin position="523"/>
        <end position="532"/>
    </location>
</feature>
<feature type="region of interest" description="Disordered" evidence="1">
    <location>
        <begin position="224"/>
        <end position="595"/>
    </location>
</feature>
<dbReference type="EMBL" id="JADLRE010000008">
    <property type="protein sequence ID" value="MBF6226024.1"/>
    <property type="molecule type" value="Genomic_DNA"/>
</dbReference>
<sequence>MNERYSSWAARNTPEELPLAARYQSADPIVWHGSMVYPMYTEQVGPAPTTVTLTMISAAPPAGLRGLGMGLSVVDGYLDLHGRSLAGVDAWSDALAAGVSFDVTPTAAATLVTLTPVWVDEFGTQKSWAGNYGIVVEHRPNGRVVLWCSIGEGPPNFANLVVEISTAASAVAAEPPTPAAALATSPIGMPSPAFSAGPPTAPTMPVPRIDAMPASTGPAARIAPLESPVAGNGHLPANGQAPEAGRLRRSGSLFGNMQSSRAGRSTPETPESPLGVPAPDTRPDNEPPAPSRSVEPPVAGVIGSVPPPATVALPETNGANSASGLLVPHARAEPPAQRSFHDPRGASGRTTADSYGAFGPPVAHTHPPEDPARHAAGLLMGNPQPAPDLPPTTAIRPAPDGPHTGSGPLVTNPWTTGDSYRAFDPAGTHTPGPAQTARHDPSPPPTDVPSAPPFPNPTTGRPAADGPHTGSNPTTTNPWTTGDSYPAFDSPVTDTPALTRTTPSSAPAAEPRTVQGVDSSPIAQAPHAPPAGDAGGSPLTSTRSAASTPGAASSTRVPGAAPGLDGLPQPGERPATADASPRESRPGQSGDPGYRGALYDLGVAMYRRGEEEQACGLWAQASEAGHAGAAYELGMVRLRRGDPVGAESWWRTAADRREPRAIAELADLLDQLGKHAEAKSWRTYAAEQREPDVVGQSTSL</sequence>